<dbReference type="GO" id="GO:0022857">
    <property type="term" value="F:transmembrane transporter activity"/>
    <property type="evidence" value="ECO:0007669"/>
    <property type="project" value="InterPro"/>
</dbReference>
<dbReference type="CDD" id="cd17472">
    <property type="entry name" value="MFS_YajR_like"/>
    <property type="match status" value="1"/>
</dbReference>
<sequence>MNQLEVRAAGALSLVFALRMLGLFMLLPILALSTEQIDGATPALIGVAMGAYGLSQAVLQIPAGLLSDRIGRKPVIVGGLLIFFAGSLLAASSSSVEALIAGRFLQGAGAIAAAVTALLADLTREENRTKSMAIIGMSIGVSFCTAMVLGPLLNDTFGLSGLFMVSAVMSVLAIGLVIWGVPTPVRQKANRETVTALSSLRQILGHRQLLRLNAGVFILHFILIALFIHLPLALQNLAGLPADQHWWVYLLTMVISFFAMVPFIVVGEKRRMIRTVLQGAILLLLVAQLLIWKSSANLGFLVVSVLLFFMAFNYLEATLPSLVSRIAPAGSRGTAMGAFSTCQFLGAGIGGLVSGYIYQQFGETGIFILVAIATALWWLLSVTMNNPPYVSSLVMDLYPVVPSEASRVSDGIATVTGVREVSLAVEEQTAYLKVDRQQLDEQHLRQFGDW</sequence>
<dbReference type="PROSITE" id="PS50850">
    <property type="entry name" value="MFS"/>
    <property type="match status" value="1"/>
</dbReference>
<keyword evidence="3" id="KW-1003">Cell membrane</keyword>
<dbReference type="InterPro" id="IPR005829">
    <property type="entry name" value="Sugar_transporter_CS"/>
</dbReference>
<dbReference type="OrthoDB" id="9764259at2"/>
<evidence type="ECO:0000256" key="6">
    <source>
        <dbReference type="ARBA" id="ARBA00023136"/>
    </source>
</evidence>
<dbReference type="PROSITE" id="PS00216">
    <property type="entry name" value="SUGAR_TRANSPORT_1"/>
    <property type="match status" value="1"/>
</dbReference>
<name>A0A1X7ANL4_9GAMM</name>
<accession>A0A1X7ANL4</accession>
<organism evidence="9 10">
    <name type="scientific">Parendozoicomonas haliclonae</name>
    <dbReference type="NCBI Taxonomy" id="1960125"/>
    <lineage>
        <taxon>Bacteria</taxon>
        <taxon>Pseudomonadati</taxon>
        <taxon>Pseudomonadota</taxon>
        <taxon>Gammaproteobacteria</taxon>
        <taxon>Oceanospirillales</taxon>
        <taxon>Endozoicomonadaceae</taxon>
        <taxon>Parendozoicomonas</taxon>
    </lineage>
</organism>
<dbReference type="Proteomes" id="UP000196573">
    <property type="component" value="Unassembled WGS sequence"/>
</dbReference>
<feature type="transmembrane region" description="Helical" evidence="7">
    <location>
        <begin position="132"/>
        <end position="153"/>
    </location>
</feature>
<dbReference type="InterPro" id="IPR050171">
    <property type="entry name" value="MFS_Transporters"/>
</dbReference>
<feature type="domain" description="Major facilitator superfamily (MFS) profile" evidence="8">
    <location>
        <begin position="8"/>
        <end position="389"/>
    </location>
</feature>
<evidence type="ECO:0000313" key="10">
    <source>
        <dbReference type="Proteomes" id="UP000196573"/>
    </source>
</evidence>
<feature type="transmembrane region" description="Helical" evidence="7">
    <location>
        <begin position="298"/>
        <end position="315"/>
    </location>
</feature>
<gene>
    <name evidence="9" type="primary">yajR</name>
    <name evidence="9" type="ORF">EHSB41UT_03470</name>
</gene>
<feature type="transmembrane region" description="Helical" evidence="7">
    <location>
        <begin position="159"/>
        <end position="181"/>
    </location>
</feature>
<dbReference type="PANTHER" id="PTHR23517">
    <property type="entry name" value="RESISTANCE PROTEIN MDTM, PUTATIVE-RELATED-RELATED"/>
    <property type="match status" value="1"/>
</dbReference>
<dbReference type="Gene3D" id="1.20.1250.20">
    <property type="entry name" value="MFS general substrate transporter like domains"/>
    <property type="match status" value="1"/>
</dbReference>
<dbReference type="SUPFAM" id="SSF103473">
    <property type="entry name" value="MFS general substrate transporter"/>
    <property type="match status" value="1"/>
</dbReference>
<feature type="transmembrane region" description="Helical" evidence="7">
    <location>
        <begin position="273"/>
        <end position="292"/>
    </location>
</feature>
<dbReference type="EMBL" id="FWPT01000008">
    <property type="protein sequence ID" value="SMA49688.1"/>
    <property type="molecule type" value="Genomic_DNA"/>
</dbReference>
<dbReference type="InterPro" id="IPR036259">
    <property type="entry name" value="MFS_trans_sf"/>
</dbReference>
<dbReference type="Pfam" id="PF07690">
    <property type="entry name" value="MFS_1"/>
    <property type="match status" value="1"/>
</dbReference>
<feature type="transmembrane region" description="Helical" evidence="7">
    <location>
        <begin position="12"/>
        <end position="31"/>
    </location>
</feature>
<feature type="transmembrane region" description="Helical" evidence="7">
    <location>
        <begin position="246"/>
        <end position="266"/>
    </location>
</feature>
<evidence type="ECO:0000256" key="2">
    <source>
        <dbReference type="ARBA" id="ARBA00022448"/>
    </source>
</evidence>
<proteinExistence type="predicted"/>
<keyword evidence="10" id="KW-1185">Reference proteome</keyword>
<evidence type="ECO:0000313" key="9">
    <source>
        <dbReference type="EMBL" id="SMA49688.1"/>
    </source>
</evidence>
<keyword evidence="4 7" id="KW-0812">Transmembrane</keyword>
<feature type="transmembrane region" description="Helical" evidence="7">
    <location>
        <begin position="75"/>
        <end position="94"/>
    </location>
</feature>
<protein>
    <submittedName>
        <fullName evidence="9">Inner membrane transport protein YajR</fullName>
    </submittedName>
</protein>
<evidence type="ECO:0000259" key="8">
    <source>
        <dbReference type="PROSITE" id="PS50850"/>
    </source>
</evidence>
<evidence type="ECO:0000256" key="4">
    <source>
        <dbReference type="ARBA" id="ARBA00022692"/>
    </source>
</evidence>
<feature type="transmembrane region" description="Helical" evidence="7">
    <location>
        <begin position="209"/>
        <end position="234"/>
    </location>
</feature>
<keyword evidence="6 7" id="KW-0472">Membrane</keyword>
<dbReference type="PANTHER" id="PTHR23517:SF2">
    <property type="entry name" value="MULTIDRUG RESISTANCE PROTEIN MDTH"/>
    <property type="match status" value="1"/>
</dbReference>
<keyword evidence="2" id="KW-0813">Transport</keyword>
<keyword evidence="5 7" id="KW-1133">Transmembrane helix</keyword>
<evidence type="ECO:0000256" key="1">
    <source>
        <dbReference type="ARBA" id="ARBA00004651"/>
    </source>
</evidence>
<feature type="transmembrane region" description="Helical" evidence="7">
    <location>
        <begin position="336"/>
        <end position="358"/>
    </location>
</feature>
<evidence type="ECO:0000256" key="3">
    <source>
        <dbReference type="ARBA" id="ARBA00022475"/>
    </source>
</evidence>
<feature type="transmembrane region" description="Helical" evidence="7">
    <location>
        <begin position="100"/>
        <end position="120"/>
    </location>
</feature>
<dbReference type="InterPro" id="IPR020846">
    <property type="entry name" value="MFS_dom"/>
</dbReference>
<dbReference type="GO" id="GO:0005886">
    <property type="term" value="C:plasma membrane"/>
    <property type="evidence" value="ECO:0007669"/>
    <property type="project" value="UniProtKB-SubCell"/>
</dbReference>
<feature type="transmembrane region" description="Helical" evidence="7">
    <location>
        <begin position="364"/>
        <end position="382"/>
    </location>
</feature>
<feature type="transmembrane region" description="Helical" evidence="7">
    <location>
        <begin position="43"/>
        <end position="63"/>
    </location>
</feature>
<dbReference type="Gene3D" id="3.30.70.100">
    <property type="match status" value="1"/>
</dbReference>
<comment type="subcellular location">
    <subcellularLocation>
        <location evidence="1">Cell membrane</location>
        <topology evidence="1">Multi-pass membrane protein</topology>
    </subcellularLocation>
</comment>
<dbReference type="RefSeq" id="WP_087112131.1">
    <property type="nucleotide sequence ID" value="NZ_CBCSCN010000010.1"/>
</dbReference>
<dbReference type="AlphaFoldDB" id="A0A1X7ANL4"/>
<evidence type="ECO:0000256" key="7">
    <source>
        <dbReference type="SAM" id="Phobius"/>
    </source>
</evidence>
<dbReference type="InterPro" id="IPR011701">
    <property type="entry name" value="MFS"/>
</dbReference>
<reference evidence="9 10" key="1">
    <citation type="submission" date="2017-03" db="EMBL/GenBank/DDBJ databases">
        <authorList>
            <person name="Afonso C.L."/>
            <person name="Miller P.J."/>
            <person name="Scott M.A."/>
            <person name="Spackman E."/>
            <person name="Goraichik I."/>
            <person name="Dimitrov K.M."/>
            <person name="Suarez D.L."/>
            <person name="Swayne D.E."/>
        </authorList>
    </citation>
    <scope>NUCLEOTIDE SEQUENCE [LARGE SCALE GENOMIC DNA]</scope>
    <source>
        <strain evidence="9">SB41UT1</strain>
    </source>
</reference>
<evidence type="ECO:0000256" key="5">
    <source>
        <dbReference type="ARBA" id="ARBA00022989"/>
    </source>
</evidence>